<sequence length="203" mass="21490">MSALTSSFTANLVSVKSAAKKSQKVVVGVHASNEFAKKSISFVAASVIALQASPALAMNAIELTDKRAENVGGLQLIYEARDLNINESTRGDGASRFALQKLSTEQTAARAKEATARLSGEVSEYVNKKYWTQAGNALRRAVYTLRFDVNNLVAEKGGDADAAKDLFKTIESLDFAIRSKDLDTASPLAAAAASKADAILAAF</sequence>
<dbReference type="GO" id="GO:0009654">
    <property type="term" value="C:photosystem II oxygen evolving complex"/>
    <property type="evidence" value="ECO:0007669"/>
    <property type="project" value="InterPro"/>
</dbReference>
<dbReference type="InterPro" id="IPR023222">
    <property type="entry name" value="PsbQ-like_dom_sf"/>
</dbReference>
<dbReference type="Pfam" id="PF05757">
    <property type="entry name" value="PsbQ"/>
    <property type="match status" value="1"/>
</dbReference>
<gene>
    <name evidence="4" type="ordered locus">Bathy16g01170</name>
</gene>
<dbReference type="AlphaFoldDB" id="K8EQS5"/>
<dbReference type="GO" id="GO:0015979">
    <property type="term" value="P:photosynthesis"/>
    <property type="evidence" value="ECO:0007669"/>
    <property type="project" value="InterPro"/>
</dbReference>
<organism evidence="4 5">
    <name type="scientific">Bathycoccus prasinos</name>
    <dbReference type="NCBI Taxonomy" id="41875"/>
    <lineage>
        <taxon>Eukaryota</taxon>
        <taxon>Viridiplantae</taxon>
        <taxon>Chlorophyta</taxon>
        <taxon>Mamiellophyceae</taxon>
        <taxon>Mamiellales</taxon>
        <taxon>Bathycoccaceae</taxon>
        <taxon>Bathycoccus</taxon>
    </lineage>
</organism>
<evidence type="ECO:0000256" key="2">
    <source>
        <dbReference type="ARBA" id="ARBA00023078"/>
    </source>
</evidence>
<proteinExistence type="predicted"/>
<dbReference type="OrthoDB" id="497707at2759"/>
<dbReference type="Proteomes" id="UP000198341">
    <property type="component" value="Chromosome 16"/>
</dbReference>
<keyword evidence="3" id="KW-0472">Membrane</keyword>
<dbReference type="eggNOG" id="ENOG502S5VE">
    <property type="taxonomic scope" value="Eukaryota"/>
</dbReference>
<dbReference type="KEGG" id="bpg:Bathy16g01170"/>
<evidence type="ECO:0000313" key="4">
    <source>
        <dbReference type="EMBL" id="CCO20294.1"/>
    </source>
</evidence>
<keyword evidence="5" id="KW-1185">Reference proteome</keyword>
<keyword evidence="2" id="KW-0793">Thylakoid</keyword>
<evidence type="ECO:0000256" key="3">
    <source>
        <dbReference type="ARBA" id="ARBA00023136"/>
    </source>
</evidence>
<dbReference type="GO" id="GO:0019898">
    <property type="term" value="C:extrinsic component of membrane"/>
    <property type="evidence" value="ECO:0007669"/>
    <property type="project" value="InterPro"/>
</dbReference>
<dbReference type="EMBL" id="FO082263">
    <property type="protein sequence ID" value="CCO20294.1"/>
    <property type="molecule type" value="Genomic_DNA"/>
</dbReference>
<dbReference type="InterPro" id="IPR008797">
    <property type="entry name" value="PSII_PsbQ"/>
</dbReference>
<dbReference type="SUPFAM" id="SSF101112">
    <property type="entry name" value="Oxygen-evolving enhancer protein 3"/>
    <property type="match status" value="1"/>
</dbReference>
<dbReference type="Gene3D" id="1.20.120.290">
    <property type="entry name" value="Oxygen-evolving enhancer protein 3 (PsbQ), four-helix up-down bundle"/>
    <property type="match status" value="1"/>
</dbReference>
<protein>
    <submittedName>
        <fullName evidence="4">Oxygen-evolving enhancer protein 3, chloroplast</fullName>
    </submittedName>
</protein>
<accession>K8EQS5</accession>
<dbReference type="STRING" id="41875.K8EQS5"/>
<reference evidence="4 5" key="1">
    <citation type="submission" date="2011-10" db="EMBL/GenBank/DDBJ databases">
        <authorList>
            <person name="Genoscope - CEA"/>
        </authorList>
    </citation>
    <scope>NUCLEOTIDE SEQUENCE [LARGE SCALE GENOMIC DNA]</scope>
    <source>
        <strain evidence="4 5">RCC 1105</strain>
    </source>
</reference>
<comment type="subcellular location">
    <subcellularLocation>
        <location evidence="1">Membrane</location>
    </subcellularLocation>
</comment>
<dbReference type="RefSeq" id="XP_007508677.1">
    <property type="nucleotide sequence ID" value="XM_007508615.1"/>
</dbReference>
<dbReference type="GeneID" id="19011320"/>
<evidence type="ECO:0000313" key="5">
    <source>
        <dbReference type="Proteomes" id="UP000198341"/>
    </source>
</evidence>
<name>K8EQS5_9CHLO</name>
<evidence type="ECO:0000256" key="1">
    <source>
        <dbReference type="ARBA" id="ARBA00004370"/>
    </source>
</evidence>
<dbReference type="GO" id="GO:0005509">
    <property type="term" value="F:calcium ion binding"/>
    <property type="evidence" value="ECO:0007669"/>
    <property type="project" value="InterPro"/>
</dbReference>